<dbReference type="SUPFAM" id="SSF55124">
    <property type="entry name" value="Nitrite/Sulfite reductase N-terminal domain-like"/>
    <property type="match status" value="1"/>
</dbReference>
<dbReference type="GO" id="GO:0046872">
    <property type="term" value="F:metal ion binding"/>
    <property type="evidence" value="ECO:0007669"/>
    <property type="project" value="UniProtKB-KW"/>
</dbReference>
<keyword evidence="4" id="KW-0411">Iron-sulfur</keyword>
<keyword evidence="1" id="KW-0004">4Fe-4S</keyword>
<keyword evidence="2" id="KW-0479">Metal-binding</keyword>
<keyword evidence="7" id="KW-1185">Reference proteome</keyword>
<dbReference type="InterPro" id="IPR006067">
    <property type="entry name" value="NO2/SO3_Rdtase_4Fe4S_dom"/>
</dbReference>
<evidence type="ECO:0000256" key="1">
    <source>
        <dbReference type="ARBA" id="ARBA00022485"/>
    </source>
</evidence>
<reference evidence="6" key="1">
    <citation type="submission" date="2022-11" db="EMBL/GenBank/DDBJ databases">
        <title>Complete genome sequence of Methanogenium organophilum DSM 3596.</title>
        <authorList>
            <person name="Chen S.-C."/>
            <person name="Lai S.-J."/>
            <person name="You Y.-T."/>
        </authorList>
    </citation>
    <scope>NUCLEOTIDE SEQUENCE</scope>
    <source>
        <strain evidence="6">DSM 3596</strain>
    </source>
</reference>
<dbReference type="Proteomes" id="UP001163096">
    <property type="component" value="Chromosome"/>
</dbReference>
<dbReference type="PROSITE" id="PS51379">
    <property type="entry name" value="4FE4S_FER_2"/>
    <property type="match status" value="2"/>
</dbReference>
<dbReference type="EMBL" id="CP113361">
    <property type="protein sequence ID" value="WAI00505.1"/>
    <property type="molecule type" value="Genomic_DNA"/>
</dbReference>
<dbReference type="AlphaFoldDB" id="A0A9X9T7A2"/>
<dbReference type="SUPFAM" id="SSF54862">
    <property type="entry name" value="4Fe-4S ferredoxins"/>
    <property type="match status" value="1"/>
</dbReference>
<dbReference type="Gene3D" id="3.30.413.10">
    <property type="entry name" value="Sulfite Reductase Hemoprotein, domain 1"/>
    <property type="match status" value="1"/>
</dbReference>
<evidence type="ECO:0000313" key="6">
    <source>
        <dbReference type="EMBL" id="WAI00505.1"/>
    </source>
</evidence>
<evidence type="ECO:0000313" key="7">
    <source>
        <dbReference type="Proteomes" id="UP001163096"/>
    </source>
</evidence>
<dbReference type="Pfam" id="PF00037">
    <property type="entry name" value="Fer4"/>
    <property type="match status" value="2"/>
</dbReference>
<dbReference type="InterPro" id="IPR045169">
    <property type="entry name" value="NO2/SO3_Rdtase_4Fe4S_prot"/>
</dbReference>
<dbReference type="Pfam" id="PF01077">
    <property type="entry name" value="NIR_SIR"/>
    <property type="match status" value="1"/>
</dbReference>
<dbReference type="InterPro" id="IPR005117">
    <property type="entry name" value="NiRdtase/SiRdtase_haem-b_fer"/>
</dbReference>
<dbReference type="InterPro" id="IPR017900">
    <property type="entry name" value="4Fe4S_Fe_S_CS"/>
</dbReference>
<evidence type="ECO:0000256" key="4">
    <source>
        <dbReference type="ARBA" id="ARBA00023014"/>
    </source>
</evidence>
<name>A0A9X9T7A2_METOG</name>
<dbReference type="PANTHER" id="PTHR11493">
    <property type="entry name" value="SULFITE REDUCTASE [NADPH] SUBUNIT BETA-RELATED"/>
    <property type="match status" value="1"/>
</dbReference>
<gene>
    <name evidence="6" type="ORF">OU421_08695</name>
</gene>
<dbReference type="KEGG" id="mou:OU421_08695"/>
<dbReference type="Gene3D" id="3.30.70.20">
    <property type="match status" value="1"/>
</dbReference>
<sequence>MRIDTLSRPPLLQVMTDTKKNGQAGVLRLREAGIVSLRVKAVAGMLSAEQLEALAVVARKYGEGDVCTTARLNIEMPGIQRADVSDASSALSEAGLVLGSTGPSVRSVVACKGSICRHGCCDTFGLARELEETEGGRPLPRKLKIAIAGCPNNCARVQFNDIGFMGHRYPRFDEDACTQCSACETVCKENAITVTDGGILLSADRCIGCGDCITTCPQDALSIADDRLTLFLGGRAGREIRFGTTVPGRVAEGDVAALTERIITYFAENAHDGERFGQMMDRMGEETVFRDLGFDS</sequence>
<keyword evidence="3" id="KW-0408">Iron</keyword>
<dbReference type="GO" id="GO:0051539">
    <property type="term" value="F:4 iron, 4 sulfur cluster binding"/>
    <property type="evidence" value="ECO:0007669"/>
    <property type="project" value="UniProtKB-KW"/>
</dbReference>
<proteinExistence type="predicted"/>
<evidence type="ECO:0000256" key="2">
    <source>
        <dbReference type="ARBA" id="ARBA00022723"/>
    </source>
</evidence>
<protein>
    <submittedName>
        <fullName evidence="6">4Fe-4S binding protein</fullName>
    </submittedName>
</protein>
<dbReference type="PROSITE" id="PS00198">
    <property type="entry name" value="4FE4S_FER_1"/>
    <property type="match status" value="1"/>
</dbReference>
<dbReference type="SUPFAM" id="SSF56014">
    <property type="entry name" value="Nitrite and sulphite reductase 4Fe-4S domain-like"/>
    <property type="match status" value="1"/>
</dbReference>
<dbReference type="GeneID" id="76835175"/>
<organism evidence="6 7">
    <name type="scientific">Methanogenium organophilum</name>
    <dbReference type="NCBI Taxonomy" id="2199"/>
    <lineage>
        <taxon>Archaea</taxon>
        <taxon>Methanobacteriati</taxon>
        <taxon>Methanobacteriota</taxon>
        <taxon>Stenosarchaea group</taxon>
        <taxon>Methanomicrobia</taxon>
        <taxon>Methanomicrobiales</taxon>
        <taxon>Methanomicrobiaceae</taxon>
        <taxon>Methanogenium</taxon>
    </lineage>
</organism>
<evidence type="ECO:0000259" key="5">
    <source>
        <dbReference type="PROSITE" id="PS51379"/>
    </source>
</evidence>
<evidence type="ECO:0000256" key="3">
    <source>
        <dbReference type="ARBA" id="ARBA00023004"/>
    </source>
</evidence>
<feature type="domain" description="4Fe-4S ferredoxin-type" evidence="5">
    <location>
        <begin position="168"/>
        <end position="196"/>
    </location>
</feature>
<dbReference type="GO" id="GO:0020037">
    <property type="term" value="F:heme binding"/>
    <property type="evidence" value="ECO:0007669"/>
    <property type="project" value="InterPro"/>
</dbReference>
<dbReference type="InterPro" id="IPR017896">
    <property type="entry name" value="4Fe4S_Fe-S-bd"/>
</dbReference>
<dbReference type="GO" id="GO:0016491">
    <property type="term" value="F:oxidoreductase activity"/>
    <property type="evidence" value="ECO:0007669"/>
    <property type="project" value="InterPro"/>
</dbReference>
<feature type="domain" description="4Fe-4S ferredoxin-type" evidence="5">
    <location>
        <begin position="197"/>
        <end position="226"/>
    </location>
</feature>
<dbReference type="InterPro" id="IPR045854">
    <property type="entry name" value="NO2/SO3_Rdtase_4Fe4S_sf"/>
</dbReference>
<dbReference type="RefSeq" id="WP_268185704.1">
    <property type="nucleotide sequence ID" value="NZ_CP113361.1"/>
</dbReference>
<dbReference type="PANTHER" id="PTHR11493:SF54">
    <property type="entry name" value="ANAEROBIC SULFITE REDUCTASE SUBUNIT C"/>
    <property type="match status" value="1"/>
</dbReference>
<dbReference type="Pfam" id="PF03460">
    <property type="entry name" value="NIR_SIR_ferr"/>
    <property type="match status" value="1"/>
</dbReference>
<dbReference type="InterPro" id="IPR036136">
    <property type="entry name" value="Nit/Sulf_reduc_fer-like_dom_sf"/>
</dbReference>
<accession>A0A9X9T7A2</accession>